<evidence type="ECO:0000313" key="1">
    <source>
        <dbReference type="EMBL" id="XPM63779.1"/>
    </source>
</evidence>
<dbReference type="EMBL" id="CP182909">
    <property type="protein sequence ID" value="XPM63779.1"/>
    <property type="molecule type" value="Genomic_DNA"/>
</dbReference>
<sequence>MDSSIEPEIDSSPDLDIPDSPVVLDNLLETPLSDTEIETIDYVTSDADILPEIGTVEGLRYLIVR</sequence>
<organism evidence="1 2">
    <name type="scientific">Desertifilum tharense IPPAS B-1220</name>
    <dbReference type="NCBI Taxonomy" id="1781255"/>
    <lineage>
        <taxon>Bacteria</taxon>
        <taxon>Bacillati</taxon>
        <taxon>Cyanobacteriota</taxon>
        <taxon>Cyanophyceae</taxon>
        <taxon>Desertifilales</taxon>
        <taxon>Desertifilaceae</taxon>
        <taxon>Desertifilum</taxon>
    </lineage>
</organism>
<name>A0ACD5GSY6_9CYAN</name>
<dbReference type="Proteomes" id="UP000095472">
    <property type="component" value="Chromosome"/>
</dbReference>
<evidence type="ECO:0000313" key="2">
    <source>
        <dbReference type="Proteomes" id="UP000095472"/>
    </source>
</evidence>
<gene>
    <name evidence="1" type="ORF">BH720_032090</name>
</gene>
<proteinExistence type="predicted"/>
<protein>
    <submittedName>
        <fullName evidence="1">Uncharacterized protein</fullName>
    </submittedName>
</protein>
<reference evidence="1 2" key="1">
    <citation type="journal article" date="2016" name="Genome Announc.">
        <title>Draft Genome Sequence of the Thermotolerant Cyanobacterium Desertifilum sp. IPPAS B-1220.</title>
        <authorList>
            <person name="Mironov K.S."/>
            <person name="Sinetova M.A."/>
            <person name="Bolatkhan K."/>
            <person name="Zayadan B.K."/>
            <person name="Ustinova V.V."/>
            <person name="Kupriyanova E.V."/>
            <person name="Skrypnik A.N."/>
            <person name="Gogoleva N.E."/>
            <person name="Gogolev Y.V."/>
            <person name="Los D.A."/>
        </authorList>
    </citation>
    <scope>NUCLEOTIDE SEQUENCE [LARGE SCALE GENOMIC DNA]</scope>
    <source>
        <strain evidence="1 2">IPPAS B-1220</strain>
    </source>
</reference>
<keyword evidence="2" id="KW-1185">Reference proteome</keyword>
<accession>A0ACD5GSY6</accession>